<reference evidence="1 2" key="1">
    <citation type="submission" date="2022-03" db="EMBL/GenBank/DDBJ databases">
        <title>A chromosomal length assembly of Cordylochernes scorpioides.</title>
        <authorList>
            <person name="Zeh D."/>
            <person name="Zeh J."/>
        </authorList>
    </citation>
    <scope>NUCLEOTIDE SEQUENCE [LARGE SCALE GENOMIC DNA]</scope>
    <source>
        <strain evidence="1">IN4F17</strain>
        <tissue evidence="1">Whole Body</tissue>
    </source>
</reference>
<gene>
    <name evidence="1" type="ORF">LAZ67_X003278</name>
</gene>
<name>A0ABY6LWJ6_9ARAC</name>
<proteinExistence type="predicted"/>
<organism evidence="1 2">
    <name type="scientific">Cordylochernes scorpioides</name>
    <dbReference type="NCBI Taxonomy" id="51811"/>
    <lineage>
        <taxon>Eukaryota</taxon>
        <taxon>Metazoa</taxon>
        <taxon>Ecdysozoa</taxon>
        <taxon>Arthropoda</taxon>
        <taxon>Chelicerata</taxon>
        <taxon>Arachnida</taxon>
        <taxon>Pseudoscorpiones</taxon>
        <taxon>Cheliferoidea</taxon>
        <taxon>Chernetidae</taxon>
        <taxon>Cordylochernes</taxon>
    </lineage>
</organism>
<dbReference type="Proteomes" id="UP001235939">
    <property type="component" value="Chromosome X"/>
</dbReference>
<dbReference type="EMBL" id="CP092886">
    <property type="protein sequence ID" value="UYV84742.1"/>
    <property type="molecule type" value="Genomic_DNA"/>
</dbReference>
<evidence type="ECO:0000313" key="2">
    <source>
        <dbReference type="Proteomes" id="UP001235939"/>
    </source>
</evidence>
<accession>A0ABY6LWJ6</accession>
<protein>
    <submittedName>
        <fullName evidence="1">Uncharacterized protein</fullName>
    </submittedName>
</protein>
<evidence type="ECO:0000313" key="1">
    <source>
        <dbReference type="EMBL" id="UYV84742.1"/>
    </source>
</evidence>
<keyword evidence="2" id="KW-1185">Reference proteome</keyword>
<sequence length="108" mass="12102">MKPLNKLEQNIILNGNRFQNDSVTKATEDIPEEPSSDCLPLLCLLVVNHIGGSRLKISFSAWWENLATILESQCPKMTRLESGNQTFVPLGGQIRCFSLLLYTSHAQQ</sequence>